<organism evidence="3 4">
    <name type="scientific">Pseudoscardovia radai</name>
    <dbReference type="NCBI Taxonomy" id="987066"/>
    <lineage>
        <taxon>Bacteria</taxon>
        <taxon>Bacillati</taxon>
        <taxon>Actinomycetota</taxon>
        <taxon>Actinomycetes</taxon>
        <taxon>Bifidobacteriales</taxon>
        <taxon>Bifidobacteriaceae</taxon>
        <taxon>Pseudoscardovia</taxon>
    </lineage>
</organism>
<dbReference type="Proteomes" id="UP000216725">
    <property type="component" value="Unassembled WGS sequence"/>
</dbReference>
<feature type="compositionally biased region" description="Acidic residues" evidence="1">
    <location>
        <begin position="96"/>
        <end position="110"/>
    </location>
</feature>
<dbReference type="InterPro" id="IPR003849">
    <property type="entry name" value="Preprotein_translocase_YajC"/>
</dbReference>
<feature type="transmembrane region" description="Helical" evidence="2">
    <location>
        <begin position="6"/>
        <end position="26"/>
    </location>
</feature>
<name>A0A261F2S8_9BIFI</name>
<evidence type="ECO:0000313" key="4">
    <source>
        <dbReference type="Proteomes" id="UP000216725"/>
    </source>
</evidence>
<evidence type="ECO:0000313" key="3">
    <source>
        <dbReference type="EMBL" id="OZG53226.1"/>
    </source>
</evidence>
<comment type="caution">
    <text evidence="3">The sequence shown here is derived from an EMBL/GenBank/DDBJ whole genome shotgun (WGS) entry which is preliminary data.</text>
</comment>
<reference evidence="3 4" key="1">
    <citation type="journal article" date="2017" name="BMC Genomics">
        <title>Comparative genomic and phylogenomic analyses of the Bifidobacteriaceae family.</title>
        <authorList>
            <person name="Lugli G.A."/>
            <person name="Milani C."/>
            <person name="Turroni F."/>
            <person name="Duranti S."/>
            <person name="Mancabelli L."/>
            <person name="Mangifesta M."/>
            <person name="Ferrario C."/>
            <person name="Modesto M."/>
            <person name="Mattarelli P."/>
            <person name="Jiri K."/>
            <person name="van Sinderen D."/>
            <person name="Ventura M."/>
        </authorList>
    </citation>
    <scope>NUCLEOTIDE SEQUENCE [LARGE SCALE GENOMIC DNA]</scope>
    <source>
        <strain evidence="3 4">DSM 24742</strain>
    </source>
</reference>
<evidence type="ECO:0000256" key="1">
    <source>
        <dbReference type="SAM" id="MobiDB-lite"/>
    </source>
</evidence>
<keyword evidence="2" id="KW-0472">Membrane</keyword>
<proteinExistence type="predicted"/>
<dbReference type="Pfam" id="PF02699">
    <property type="entry name" value="YajC"/>
    <property type="match status" value="1"/>
</dbReference>
<accession>A0A261F2S8</accession>
<keyword evidence="2" id="KW-0812">Transmembrane</keyword>
<feature type="region of interest" description="Disordered" evidence="1">
    <location>
        <begin position="90"/>
        <end position="143"/>
    </location>
</feature>
<keyword evidence="4" id="KW-1185">Reference proteome</keyword>
<dbReference type="RefSeq" id="WP_094659854.1">
    <property type="nucleotide sequence ID" value="NZ_JBKZBR010000001.1"/>
</dbReference>
<keyword evidence="2" id="KW-1133">Transmembrane helix</keyword>
<evidence type="ECO:0000256" key="2">
    <source>
        <dbReference type="SAM" id="Phobius"/>
    </source>
</evidence>
<dbReference type="OrthoDB" id="3240462at2"/>
<dbReference type="SMART" id="SM01323">
    <property type="entry name" value="YajC"/>
    <property type="match status" value="1"/>
</dbReference>
<protein>
    <submittedName>
        <fullName evidence="3">Preprotein translocase, YajC subunit</fullName>
    </submittedName>
</protein>
<feature type="compositionally biased region" description="Acidic residues" evidence="1">
    <location>
        <begin position="130"/>
        <end position="143"/>
    </location>
</feature>
<dbReference type="AlphaFoldDB" id="A0A261F2S8"/>
<dbReference type="EMBL" id="MWWR01000002">
    <property type="protein sequence ID" value="OZG53226.1"/>
    <property type="molecule type" value="Genomic_DNA"/>
</dbReference>
<sequence length="143" mass="15706">MDNNAVTYIFMIVLLVLMVVFMGRASKKQTAQYKEREDWRKQLKPGDKVATQSGLLGEVVEVLPDYDEIIIKSEDSLSRWRLAAVIQPPVRPAYVPDEDEDSEESDDSADDTSAPASIEGAPSDAAQENAADDSDTEDAQAKA</sequence>
<gene>
    <name evidence="3" type="ORF">PSRA_0033</name>
</gene>